<proteinExistence type="predicted"/>
<name>A0AAU6W251_9VIRU</name>
<feature type="region of interest" description="Disordered" evidence="1">
    <location>
        <begin position="33"/>
        <end position="52"/>
    </location>
</feature>
<protein>
    <submittedName>
        <fullName evidence="2">5'/3'-nucleotidase SurE</fullName>
        <ecNumber evidence="2">3.1.3.5</ecNumber>
    </submittedName>
</protein>
<gene>
    <name evidence="2" type="primary">surE</name>
    <name evidence="2" type="ORF">Orimi01_00040</name>
</gene>
<organism evidence="2">
    <name type="scientific">Pseudomonas phage Orimi01</name>
    <dbReference type="NCBI Taxonomy" id="3138541"/>
    <lineage>
        <taxon>Viruses</taxon>
    </lineage>
</organism>
<evidence type="ECO:0000313" key="2">
    <source>
        <dbReference type="EMBL" id="XAI70697.1"/>
    </source>
</evidence>
<reference evidence="2" key="1">
    <citation type="journal article" date="2024" name="J. Gen. Virol.">
        <title>Novel phages of Pseudomonas syringae unveil numerous potential auxiliary metabolic genes.</title>
        <authorList>
            <person name="Feltin C."/>
            <person name="Garneau J.R."/>
            <person name="Morris C.E."/>
            <person name="Berard A."/>
            <person name="Torres-Barcelo C."/>
        </authorList>
    </citation>
    <scope>NUCLEOTIDE SEQUENCE</scope>
</reference>
<sequence length="134" mass="13876">MEVGKGAFNSSGASSGAAIEALQQQVAALQSASGSASTSLSPTEGQTITAPPSDKVINILDLTPATDLAALTINLPAEAQSKVGQRYFVRSSRQIDSVTFQCSGGTVDNWLVMMSSGDCVDFTKSKANTWSRSV</sequence>
<keyword evidence="2" id="KW-0378">Hydrolase</keyword>
<dbReference type="GO" id="GO:0008253">
    <property type="term" value="F:5'-nucleotidase activity"/>
    <property type="evidence" value="ECO:0007669"/>
    <property type="project" value="UniProtKB-EC"/>
</dbReference>
<dbReference type="EC" id="3.1.3.5" evidence="2"/>
<evidence type="ECO:0000256" key="1">
    <source>
        <dbReference type="SAM" id="MobiDB-lite"/>
    </source>
</evidence>
<accession>A0AAU6W251</accession>
<dbReference type="EMBL" id="PP179326">
    <property type="protein sequence ID" value="XAI70697.1"/>
    <property type="molecule type" value="Genomic_DNA"/>
</dbReference>